<dbReference type="InterPro" id="IPR015032">
    <property type="entry name" value="ThsB__TIR-like_domain"/>
</dbReference>
<feature type="domain" description="Thoeris protein ThsB TIR-like" evidence="1">
    <location>
        <begin position="25"/>
        <end position="120"/>
    </location>
</feature>
<name>A0A5K8AFP9_9BACT</name>
<accession>A0A5K8AFP9</accession>
<proteinExistence type="predicted"/>
<reference evidence="2 3" key="1">
    <citation type="submission" date="2019-11" db="EMBL/GenBank/DDBJ databases">
        <title>Comparative genomics of hydrocarbon-degrading Desulfosarcina strains.</title>
        <authorList>
            <person name="Watanabe M."/>
            <person name="Kojima H."/>
            <person name="Fukui M."/>
        </authorList>
    </citation>
    <scope>NUCLEOTIDE SEQUENCE [LARGE SCALE GENOMIC DNA]</scope>
    <source>
        <strain evidence="3">oXyS1</strain>
    </source>
</reference>
<evidence type="ECO:0000313" key="3">
    <source>
        <dbReference type="Proteomes" id="UP000422108"/>
    </source>
</evidence>
<protein>
    <recommendedName>
        <fullName evidence="1">Thoeris protein ThsB TIR-like domain-containing protein</fullName>
    </recommendedName>
</protein>
<keyword evidence="3" id="KW-1185">Reference proteome</keyword>
<dbReference type="RefSeq" id="WP_155312339.1">
    <property type="nucleotide sequence ID" value="NZ_AP021879.1"/>
</dbReference>
<organism evidence="2 3">
    <name type="scientific">Desulfosarcina ovata subsp. ovata</name>
    <dbReference type="NCBI Taxonomy" id="2752305"/>
    <lineage>
        <taxon>Bacteria</taxon>
        <taxon>Pseudomonadati</taxon>
        <taxon>Thermodesulfobacteriota</taxon>
        <taxon>Desulfobacteria</taxon>
        <taxon>Desulfobacterales</taxon>
        <taxon>Desulfosarcinaceae</taxon>
        <taxon>Desulfosarcina</taxon>
    </lineage>
</organism>
<dbReference type="Pfam" id="PF08937">
    <property type="entry name" value="ThsB_TIR"/>
    <property type="match status" value="1"/>
</dbReference>
<gene>
    <name evidence="2" type="ORF">DSCOOX_46010</name>
</gene>
<sequence>MAYRNGNYSAFYVSEPFTEGGLGAHATKDFVSYSMLRAWKGGDSAFPFNDSHNKNYNVRDGSDWEKTLKPRIRERLSKSKNIVLFLSSVTKSSKAIREEIDYGINTLGLPVIVVYPEYKEKSDIINCQSKTIKKQIKDLWDKLPKFRDSMDSVPTLHIPNKKALIKKALENEGFMVNTKKEADEYFYPC</sequence>
<evidence type="ECO:0000259" key="1">
    <source>
        <dbReference type="Pfam" id="PF08937"/>
    </source>
</evidence>
<dbReference type="Gene3D" id="3.40.50.11200">
    <property type="match status" value="1"/>
</dbReference>
<evidence type="ECO:0000313" key="2">
    <source>
        <dbReference type="EMBL" id="BBO91421.1"/>
    </source>
</evidence>
<dbReference type="Proteomes" id="UP000422108">
    <property type="component" value="Chromosome"/>
</dbReference>
<dbReference type="EMBL" id="AP021879">
    <property type="protein sequence ID" value="BBO91421.1"/>
    <property type="molecule type" value="Genomic_DNA"/>
</dbReference>
<dbReference type="AlphaFoldDB" id="A0A5K8AFP9"/>